<proteinExistence type="predicted"/>
<dbReference type="EMBL" id="JAKOGI010003089">
    <property type="protein sequence ID" value="KAJ8420862.1"/>
    <property type="molecule type" value="Genomic_DNA"/>
</dbReference>
<evidence type="ECO:0000313" key="3">
    <source>
        <dbReference type="Proteomes" id="UP001153076"/>
    </source>
</evidence>
<dbReference type="OrthoDB" id="1862401at2759"/>
<sequence>MDFPSIERISECFIKPKYEIEESNESYHLAPWDLAMLSSHYIQKGLLFAKPKNNSNYSTDKLLESLKESLSLTLFHFHPLAGPGVGFIHATLDVTISDIVSSANVPLVVRSFFDHDRAVTELLDGVFIGCSMNHVLGDGTSYWHFWNVWTEIHIANGKDISVSRLPVHQRWFPDGYGPVALLPFTRPDQFVTIYEESSELRERFFHFSSKSIARLKANANEESNTAKISSFQALSAFVWRAIVRANQLPHDQITNCRLAVNNRSRLDPPLSQDYFGNALNAVKATTTAGQLLEQTLGWVALMLHQAVINHTDKVVRDFVKGWLESPFVYPITMFDPNSVMIGGSPRFDMYGNEFGLGKAVAARSGHAHKYGGKVSAYPGHAGKGSVDLEICLTPDSMTALESDEEFMGAVSLP</sequence>
<dbReference type="GO" id="GO:0016740">
    <property type="term" value="F:transferase activity"/>
    <property type="evidence" value="ECO:0007669"/>
    <property type="project" value="UniProtKB-KW"/>
</dbReference>
<dbReference type="AlphaFoldDB" id="A0A9Q1GH56"/>
<protein>
    <submittedName>
        <fullName evidence="2">Uncharacterized protein</fullName>
    </submittedName>
</protein>
<dbReference type="Pfam" id="PF02458">
    <property type="entry name" value="Transferase"/>
    <property type="match status" value="1"/>
</dbReference>
<name>A0A9Q1GH56_9CARY</name>
<dbReference type="PANTHER" id="PTHR31896:SF12">
    <property type="entry name" value="HXXXD-TYPE ACYL-TRANSFERASE FAMILY PROTEIN"/>
    <property type="match status" value="1"/>
</dbReference>
<evidence type="ECO:0000256" key="1">
    <source>
        <dbReference type="ARBA" id="ARBA00022679"/>
    </source>
</evidence>
<gene>
    <name evidence="2" type="ORF">Cgig2_006791</name>
</gene>
<comment type="caution">
    <text evidence="2">The sequence shown here is derived from an EMBL/GenBank/DDBJ whole genome shotgun (WGS) entry which is preliminary data.</text>
</comment>
<keyword evidence="3" id="KW-1185">Reference proteome</keyword>
<keyword evidence="1" id="KW-0808">Transferase</keyword>
<evidence type="ECO:0000313" key="2">
    <source>
        <dbReference type="EMBL" id="KAJ8420862.1"/>
    </source>
</evidence>
<dbReference type="Proteomes" id="UP001153076">
    <property type="component" value="Unassembled WGS sequence"/>
</dbReference>
<accession>A0A9Q1GH56</accession>
<dbReference type="Gene3D" id="3.30.559.10">
    <property type="entry name" value="Chloramphenicol acetyltransferase-like domain"/>
    <property type="match status" value="3"/>
</dbReference>
<organism evidence="2 3">
    <name type="scientific">Carnegiea gigantea</name>
    <dbReference type="NCBI Taxonomy" id="171969"/>
    <lineage>
        <taxon>Eukaryota</taxon>
        <taxon>Viridiplantae</taxon>
        <taxon>Streptophyta</taxon>
        <taxon>Embryophyta</taxon>
        <taxon>Tracheophyta</taxon>
        <taxon>Spermatophyta</taxon>
        <taxon>Magnoliopsida</taxon>
        <taxon>eudicotyledons</taxon>
        <taxon>Gunneridae</taxon>
        <taxon>Pentapetalae</taxon>
        <taxon>Caryophyllales</taxon>
        <taxon>Cactineae</taxon>
        <taxon>Cactaceae</taxon>
        <taxon>Cactoideae</taxon>
        <taxon>Echinocereeae</taxon>
        <taxon>Carnegiea</taxon>
    </lineage>
</organism>
<dbReference type="PANTHER" id="PTHR31896">
    <property type="entry name" value="FAMILY REGULATORY PROTEIN, PUTATIVE (AFU_ORTHOLOGUE AFUA_3G14730)-RELATED"/>
    <property type="match status" value="1"/>
</dbReference>
<dbReference type="InterPro" id="IPR051283">
    <property type="entry name" value="Sec_Metabolite_Acyltrans"/>
</dbReference>
<dbReference type="InterPro" id="IPR023213">
    <property type="entry name" value="CAT-like_dom_sf"/>
</dbReference>
<reference evidence="2" key="1">
    <citation type="submission" date="2022-04" db="EMBL/GenBank/DDBJ databases">
        <title>Carnegiea gigantea Genome sequencing and assembly v2.</title>
        <authorList>
            <person name="Copetti D."/>
            <person name="Sanderson M.J."/>
            <person name="Burquez A."/>
            <person name="Wojciechowski M.F."/>
        </authorList>
    </citation>
    <scope>NUCLEOTIDE SEQUENCE</scope>
    <source>
        <strain evidence="2">SGP5-SGP5p</strain>
        <tissue evidence="2">Aerial part</tissue>
    </source>
</reference>